<keyword evidence="2" id="KW-0378">Hydrolase</keyword>
<gene>
    <name evidence="2" type="ORF">AVDCRST_MAG19-4315</name>
</gene>
<reference evidence="2" key="1">
    <citation type="submission" date="2020-02" db="EMBL/GenBank/DDBJ databases">
        <authorList>
            <person name="Meier V. D."/>
        </authorList>
    </citation>
    <scope>NUCLEOTIDE SEQUENCE</scope>
    <source>
        <strain evidence="2">AVDCRST_MAG19</strain>
    </source>
</reference>
<accession>A0A6J4VNP1</accession>
<feature type="non-terminal residue" evidence="2">
    <location>
        <position position="1"/>
    </location>
</feature>
<feature type="compositionally biased region" description="Basic residues" evidence="1">
    <location>
        <begin position="87"/>
        <end position="116"/>
    </location>
</feature>
<dbReference type="EMBL" id="CADCWL010000240">
    <property type="protein sequence ID" value="CAA9583185.1"/>
    <property type="molecule type" value="Genomic_DNA"/>
</dbReference>
<feature type="compositionally biased region" description="Pro residues" evidence="1">
    <location>
        <begin position="126"/>
        <end position="142"/>
    </location>
</feature>
<name>A0A6J4VNP1_9BACT</name>
<evidence type="ECO:0000256" key="1">
    <source>
        <dbReference type="SAM" id="MobiDB-lite"/>
    </source>
</evidence>
<dbReference type="GO" id="GO:0003905">
    <property type="term" value="F:alkylbase DNA N-glycosylase activity"/>
    <property type="evidence" value="ECO:0007669"/>
    <property type="project" value="UniProtKB-EC"/>
</dbReference>
<feature type="non-terminal residue" evidence="2">
    <location>
        <position position="209"/>
    </location>
</feature>
<feature type="compositionally biased region" description="Basic residues" evidence="1">
    <location>
        <begin position="1"/>
        <end position="27"/>
    </location>
</feature>
<sequence>ERRRHPHRGPPRPRLLRTGHRLGRPRPPRGGSRLRAVGRTHERPHRRDGGLPRPGRSRLPRCPPSGWPRRRDVGPPRHCLRLPLLRPPRHAERRHRAGRKHRRRPPPRGRAARRHRPDAAAARPGAGPPPRLGSRPPLPGPRRLPRRPRTRPRRQRSPVDRAGGTAGFGQRRPPDRDQPRPGTPLALLRDRRPLRLRPPPRRAPASRSM</sequence>
<organism evidence="2">
    <name type="scientific">uncultured Thermomicrobiales bacterium</name>
    <dbReference type="NCBI Taxonomy" id="1645740"/>
    <lineage>
        <taxon>Bacteria</taxon>
        <taxon>Pseudomonadati</taxon>
        <taxon>Thermomicrobiota</taxon>
        <taxon>Thermomicrobia</taxon>
        <taxon>Thermomicrobiales</taxon>
        <taxon>environmental samples</taxon>
    </lineage>
</organism>
<protein>
    <submittedName>
        <fullName evidence="2">DNA-3-methyladenine glycosylase II</fullName>
        <ecNumber evidence="2">3.2.2.21</ecNumber>
    </submittedName>
</protein>
<feature type="compositionally biased region" description="Basic and acidic residues" evidence="1">
    <location>
        <begin position="39"/>
        <end position="50"/>
    </location>
</feature>
<feature type="compositionally biased region" description="Basic residues" evidence="1">
    <location>
        <begin position="143"/>
        <end position="156"/>
    </location>
</feature>
<keyword evidence="2" id="KW-0326">Glycosidase</keyword>
<proteinExistence type="predicted"/>
<dbReference type="EC" id="3.2.2.21" evidence="2"/>
<evidence type="ECO:0000313" key="2">
    <source>
        <dbReference type="EMBL" id="CAA9583185.1"/>
    </source>
</evidence>
<feature type="region of interest" description="Disordered" evidence="1">
    <location>
        <begin position="1"/>
        <end position="209"/>
    </location>
</feature>
<dbReference type="AlphaFoldDB" id="A0A6J4VNP1"/>